<name>A0A1H3U760_9BACI</name>
<gene>
    <name evidence="3" type="ORF">SAMN05421736_11924</name>
</gene>
<dbReference type="OrthoDB" id="9816067at2"/>
<dbReference type="InterPro" id="IPR057336">
    <property type="entry name" value="GerAC_N"/>
</dbReference>
<dbReference type="InterPro" id="IPR008844">
    <property type="entry name" value="Spore_GerAC-like"/>
</dbReference>
<dbReference type="PROSITE" id="PS51257">
    <property type="entry name" value="PROKAR_LIPOPROTEIN"/>
    <property type="match status" value="1"/>
</dbReference>
<protein>
    <submittedName>
        <fullName evidence="3">Germination protein, Ger(X)C family</fullName>
    </submittedName>
</protein>
<feature type="signal peptide" evidence="1">
    <location>
        <begin position="1"/>
        <end position="18"/>
    </location>
</feature>
<dbReference type="PANTHER" id="PTHR35789">
    <property type="entry name" value="SPORE GERMINATION PROTEIN B3"/>
    <property type="match status" value="1"/>
</dbReference>
<dbReference type="STRING" id="1503961.SAMN05421736_11924"/>
<dbReference type="GO" id="GO:0016020">
    <property type="term" value="C:membrane"/>
    <property type="evidence" value="ECO:0007669"/>
    <property type="project" value="InterPro"/>
</dbReference>
<dbReference type="EMBL" id="FNPI01000019">
    <property type="protein sequence ID" value="SDZ58260.1"/>
    <property type="molecule type" value="Genomic_DNA"/>
</dbReference>
<reference evidence="4" key="1">
    <citation type="submission" date="2016-10" db="EMBL/GenBank/DDBJ databases">
        <authorList>
            <person name="Varghese N."/>
            <person name="Submissions S."/>
        </authorList>
    </citation>
    <scope>NUCLEOTIDE SEQUENCE [LARGE SCALE GENOMIC DNA]</scope>
    <source>
        <strain evidence="4">SP</strain>
    </source>
</reference>
<evidence type="ECO:0000313" key="3">
    <source>
        <dbReference type="EMBL" id="SDZ58260.1"/>
    </source>
</evidence>
<dbReference type="Gene3D" id="6.20.190.10">
    <property type="entry name" value="Nutrient germinant receptor protein C, domain 1"/>
    <property type="match status" value="1"/>
</dbReference>
<keyword evidence="1" id="KW-0732">Signal</keyword>
<organism evidence="3 4">
    <name type="scientific">Evansella caseinilytica</name>
    <dbReference type="NCBI Taxonomy" id="1503961"/>
    <lineage>
        <taxon>Bacteria</taxon>
        <taxon>Bacillati</taxon>
        <taxon>Bacillota</taxon>
        <taxon>Bacilli</taxon>
        <taxon>Bacillales</taxon>
        <taxon>Bacillaceae</taxon>
        <taxon>Evansella</taxon>
    </lineage>
</organism>
<evidence type="ECO:0000256" key="1">
    <source>
        <dbReference type="SAM" id="SignalP"/>
    </source>
</evidence>
<evidence type="ECO:0000313" key="4">
    <source>
        <dbReference type="Proteomes" id="UP000198935"/>
    </source>
</evidence>
<proteinExistence type="predicted"/>
<feature type="domain" description="Spore germination protein N-terminal" evidence="2">
    <location>
        <begin position="23"/>
        <end position="192"/>
    </location>
</feature>
<accession>A0A1H3U760</accession>
<evidence type="ECO:0000259" key="2">
    <source>
        <dbReference type="Pfam" id="PF25198"/>
    </source>
</evidence>
<feature type="chain" id="PRO_5039114468" evidence="1">
    <location>
        <begin position="19"/>
        <end position="217"/>
    </location>
</feature>
<sequence>MMKLWKWLFFFTLLTAAAGCQLDSREIDHRTMVLGMAIDKTEEGEFIVTVQVPVIVPTEGQLGPSEFETLTQTGATVWEAISNIEAMTPTVLFFGHLKTVMFGETLAREGIGQVLDMLDRRAPLANQVLLLIIRNRIEADKFLSQESPLVNLPALYIERFFKADQKLSRSTDVKLFQYRRDSNLKGNAGLIPLAYSDRENIFIEDMAVFIKESLLAN</sequence>
<dbReference type="GO" id="GO:0009847">
    <property type="term" value="P:spore germination"/>
    <property type="evidence" value="ECO:0007669"/>
    <property type="project" value="InterPro"/>
</dbReference>
<dbReference type="PANTHER" id="PTHR35789:SF1">
    <property type="entry name" value="SPORE GERMINATION PROTEIN B3"/>
    <property type="match status" value="1"/>
</dbReference>
<dbReference type="Proteomes" id="UP000198935">
    <property type="component" value="Unassembled WGS sequence"/>
</dbReference>
<keyword evidence="4" id="KW-1185">Reference proteome</keyword>
<dbReference type="AlphaFoldDB" id="A0A1H3U760"/>
<dbReference type="Pfam" id="PF25198">
    <property type="entry name" value="Spore_GerAC_N"/>
    <property type="match status" value="1"/>
</dbReference>